<evidence type="ECO:0000256" key="7">
    <source>
        <dbReference type="SAM" id="Phobius"/>
    </source>
</evidence>
<dbReference type="PANTHER" id="PTHR46181:SF3">
    <property type="entry name" value="MITOCHONDRIAL GLYCINE TRANSPORTER"/>
    <property type="match status" value="1"/>
</dbReference>
<feature type="repeat" description="Solcar" evidence="5">
    <location>
        <begin position="280"/>
        <end position="368"/>
    </location>
</feature>
<gene>
    <name evidence="8" type="ORF">MCOS_LOCUS6493</name>
</gene>
<feature type="transmembrane region" description="Helical" evidence="7">
    <location>
        <begin position="12"/>
        <end position="35"/>
    </location>
</feature>
<evidence type="ECO:0000256" key="2">
    <source>
        <dbReference type="ARBA" id="ARBA00006375"/>
    </source>
</evidence>
<dbReference type="PROSITE" id="PS50920">
    <property type="entry name" value="SOLCAR"/>
    <property type="match status" value="3"/>
</dbReference>
<dbReference type="PANTHER" id="PTHR46181">
    <property type="entry name" value="MITOCHONDRIAL GLYCINE TRANSPORTER"/>
    <property type="match status" value="1"/>
</dbReference>
<dbReference type="InterPro" id="IPR018108">
    <property type="entry name" value="MCP_transmembrane"/>
</dbReference>
<comment type="similarity">
    <text evidence="2 6">Belongs to the mitochondrial carrier (TC 2.A.29) family.</text>
</comment>
<keyword evidence="3 5" id="KW-0812">Transmembrane</keyword>
<proteinExistence type="inferred from homology"/>
<dbReference type="GO" id="GO:0005739">
    <property type="term" value="C:mitochondrion"/>
    <property type="evidence" value="ECO:0007669"/>
    <property type="project" value="TreeGrafter"/>
</dbReference>
<feature type="non-terminal residue" evidence="8">
    <location>
        <position position="1"/>
    </location>
</feature>
<feature type="repeat" description="Solcar" evidence="5">
    <location>
        <begin position="189"/>
        <end position="269"/>
    </location>
</feature>
<dbReference type="OrthoDB" id="1924968at2759"/>
<evidence type="ECO:0008006" key="10">
    <source>
        <dbReference type="Google" id="ProtNLM"/>
    </source>
</evidence>
<dbReference type="GO" id="GO:0016020">
    <property type="term" value="C:membrane"/>
    <property type="evidence" value="ECO:0007669"/>
    <property type="project" value="UniProtKB-SubCell"/>
</dbReference>
<evidence type="ECO:0000256" key="5">
    <source>
        <dbReference type="PROSITE-ProRule" id="PRU00282"/>
    </source>
</evidence>
<dbReference type="AlphaFoldDB" id="A0A158QUN0"/>
<keyword evidence="7" id="KW-1133">Transmembrane helix</keyword>
<name>A0A158QUN0_MESCO</name>
<evidence type="ECO:0000256" key="4">
    <source>
        <dbReference type="ARBA" id="ARBA00023136"/>
    </source>
</evidence>
<feature type="repeat" description="Solcar" evidence="5">
    <location>
        <begin position="85"/>
        <end position="180"/>
    </location>
</feature>
<accession>A0A158QUN0</accession>
<dbReference type="STRING" id="53468.A0A158QUN0"/>
<evidence type="ECO:0000256" key="6">
    <source>
        <dbReference type="RuleBase" id="RU000488"/>
    </source>
</evidence>
<dbReference type="EMBL" id="UXSR01005265">
    <property type="protein sequence ID" value="VDD80490.1"/>
    <property type="molecule type" value="Genomic_DNA"/>
</dbReference>
<evidence type="ECO:0000256" key="1">
    <source>
        <dbReference type="ARBA" id="ARBA00004141"/>
    </source>
</evidence>
<organism evidence="8 9">
    <name type="scientific">Mesocestoides corti</name>
    <name type="common">Flatworm</name>
    <dbReference type="NCBI Taxonomy" id="53468"/>
    <lineage>
        <taxon>Eukaryota</taxon>
        <taxon>Metazoa</taxon>
        <taxon>Spiralia</taxon>
        <taxon>Lophotrochozoa</taxon>
        <taxon>Platyhelminthes</taxon>
        <taxon>Cestoda</taxon>
        <taxon>Eucestoda</taxon>
        <taxon>Cyclophyllidea</taxon>
        <taxon>Mesocestoididae</taxon>
        <taxon>Mesocestoides</taxon>
    </lineage>
</organism>
<dbReference type="GO" id="GO:1904983">
    <property type="term" value="P:glycine import into mitochondrion"/>
    <property type="evidence" value="ECO:0007669"/>
    <property type="project" value="TreeGrafter"/>
</dbReference>
<evidence type="ECO:0000313" key="8">
    <source>
        <dbReference type="EMBL" id="VDD80490.1"/>
    </source>
</evidence>
<dbReference type="Gene3D" id="1.50.40.10">
    <property type="entry name" value="Mitochondrial carrier domain"/>
    <property type="match status" value="1"/>
</dbReference>
<keyword evidence="6" id="KW-0813">Transport</keyword>
<evidence type="ECO:0000256" key="3">
    <source>
        <dbReference type="ARBA" id="ARBA00022692"/>
    </source>
</evidence>
<keyword evidence="4 5" id="KW-0472">Membrane</keyword>
<dbReference type="InterPro" id="IPR023395">
    <property type="entry name" value="MCP_dom_sf"/>
</dbReference>
<evidence type="ECO:0000313" key="9">
    <source>
        <dbReference type="Proteomes" id="UP000267029"/>
    </source>
</evidence>
<sequence length="377" mass="41281">CIVAVTSNAFVLVITSLFLLICLFEVIKFFLLLLLKKIIINTRQSVSLIGLVKMKNDDGVVNVRMNCSRDSCMSADNARISSCSKPIFQVVLMSSISASLSTVITQPLDVLKTRLQAQPVLKLHSSVGVLRTATGLWYEIPTGGWAGRIRLFWAGTVPSLWRCVPGICAYFSMLDFLETYLPRVYPSVDAFILGFTARSLVGGLLLPFTVVKTHAEAGLTRGLSTFSSISQIYAASKWRGLFSGIVPTLARDSPYSGIYLLFYTKFKARATPSGVNSDRQTTPTLGVCAFLAAFCATAVTQPADVLRSNRQLSIAVKGAKPATWTRVVSDVLRVDGITGLWRGFSLRLARRAVFAVVSWTLFDSIPERRQSSLRPTS</sequence>
<keyword evidence="9" id="KW-1185">Reference proteome</keyword>
<comment type="subcellular location">
    <subcellularLocation>
        <location evidence="1">Membrane</location>
        <topology evidence="1">Multi-pass membrane protein</topology>
    </subcellularLocation>
</comment>
<reference evidence="8 9" key="1">
    <citation type="submission" date="2018-10" db="EMBL/GenBank/DDBJ databases">
        <authorList>
            <consortium name="Pathogen Informatics"/>
        </authorList>
    </citation>
    <scope>NUCLEOTIDE SEQUENCE [LARGE SCALE GENOMIC DNA]</scope>
</reference>
<dbReference type="GO" id="GO:0015187">
    <property type="term" value="F:glycine transmembrane transporter activity"/>
    <property type="evidence" value="ECO:0007669"/>
    <property type="project" value="TreeGrafter"/>
</dbReference>
<dbReference type="Proteomes" id="UP000267029">
    <property type="component" value="Unassembled WGS sequence"/>
</dbReference>
<dbReference type="Pfam" id="PF00153">
    <property type="entry name" value="Mito_carr"/>
    <property type="match status" value="3"/>
</dbReference>
<dbReference type="SUPFAM" id="SSF103506">
    <property type="entry name" value="Mitochondrial carrier"/>
    <property type="match status" value="1"/>
</dbReference>
<protein>
    <recommendedName>
        <fullName evidence="10">Solute carrier family 25 member 38 homolog</fullName>
    </recommendedName>
</protein>